<gene>
    <name evidence="8" type="ORF">GCM10010357_21530</name>
</gene>
<evidence type="ECO:0000313" key="8">
    <source>
        <dbReference type="EMBL" id="GAA0400183.1"/>
    </source>
</evidence>
<evidence type="ECO:0000256" key="2">
    <source>
        <dbReference type="ARBA" id="ARBA00022576"/>
    </source>
</evidence>
<keyword evidence="4 6" id="KW-0663">Pyridoxal phosphate</keyword>
<reference evidence="9" key="1">
    <citation type="journal article" date="2019" name="Int. J. Syst. Evol. Microbiol.">
        <title>The Global Catalogue of Microorganisms (GCM) 10K type strain sequencing project: providing services to taxonomists for standard genome sequencing and annotation.</title>
        <authorList>
            <consortium name="The Broad Institute Genomics Platform"/>
            <consortium name="The Broad Institute Genome Sequencing Center for Infectious Disease"/>
            <person name="Wu L."/>
            <person name="Ma J."/>
        </authorList>
    </citation>
    <scope>NUCLEOTIDE SEQUENCE [LARGE SCALE GENOMIC DNA]</scope>
    <source>
        <strain evidence="9">JCM 4788</strain>
    </source>
</reference>
<proteinExistence type="inferred from homology"/>
<evidence type="ECO:0000256" key="1">
    <source>
        <dbReference type="ARBA" id="ARBA00001933"/>
    </source>
</evidence>
<organism evidence="8 9">
    <name type="scientific">Streptomyces luteireticuli</name>
    <dbReference type="NCBI Taxonomy" id="173858"/>
    <lineage>
        <taxon>Bacteria</taxon>
        <taxon>Bacillati</taxon>
        <taxon>Actinomycetota</taxon>
        <taxon>Actinomycetes</taxon>
        <taxon>Kitasatosporales</taxon>
        <taxon>Streptomycetaceae</taxon>
        <taxon>Streptomyces</taxon>
    </lineage>
</organism>
<dbReference type="PANTHER" id="PTHR30244:SF34">
    <property type="entry name" value="DTDP-4-AMINO-4,6-DIDEOXYGALACTOSE TRANSAMINASE"/>
    <property type="match status" value="1"/>
</dbReference>
<evidence type="ECO:0000256" key="4">
    <source>
        <dbReference type="ARBA" id="ARBA00022898"/>
    </source>
</evidence>
<dbReference type="RefSeq" id="WP_344022528.1">
    <property type="nucleotide sequence ID" value="NZ_BAAABX010000023.1"/>
</dbReference>
<comment type="caution">
    <text evidence="8">The sequence shown here is derived from an EMBL/GenBank/DDBJ whole genome shotgun (WGS) entry which is preliminary data.</text>
</comment>
<keyword evidence="2" id="KW-0032">Aminotransferase</keyword>
<dbReference type="InterPro" id="IPR015422">
    <property type="entry name" value="PyrdxlP-dep_Trfase_small"/>
</dbReference>
<dbReference type="InterPro" id="IPR015421">
    <property type="entry name" value="PyrdxlP-dep_Trfase_major"/>
</dbReference>
<protein>
    <recommendedName>
        <fullName evidence="10">DegT/DnrJ/EryC1/StrS family aminotransferase</fullName>
    </recommendedName>
</protein>
<accession>A0ABP3IF01</accession>
<evidence type="ECO:0008006" key="10">
    <source>
        <dbReference type="Google" id="ProtNLM"/>
    </source>
</evidence>
<comment type="cofactor">
    <cofactor evidence="1">
        <name>pyridoxal 5'-phosphate</name>
        <dbReference type="ChEBI" id="CHEBI:597326"/>
    </cofactor>
</comment>
<evidence type="ECO:0000256" key="3">
    <source>
        <dbReference type="ARBA" id="ARBA00022679"/>
    </source>
</evidence>
<evidence type="ECO:0000313" key="9">
    <source>
        <dbReference type="Proteomes" id="UP001500879"/>
    </source>
</evidence>
<evidence type="ECO:0000256" key="7">
    <source>
        <dbReference type="SAM" id="MobiDB-lite"/>
    </source>
</evidence>
<evidence type="ECO:0000256" key="5">
    <source>
        <dbReference type="ARBA" id="ARBA00038398"/>
    </source>
</evidence>
<dbReference type="PANTHER" id="PTHR30244">
    <property type="entry name" value="TRANSAMINASE"/>
    <property type="match status" value="1"/>
</dbReference>
<dbReference type="Gene3D" id="3.90.1150.10">
    <property type="entry name" value="Aspartate Aminotransferase, domain 1"/>
    <property type="match status" value="1"/>
</dbReference>
<comment type="similarity">
    <text evidence="5">Belongs to the DegT/DnrJ/EryC1 family. L-glutamine:2-deoxy-scyllo-inosose/scyllo-inosose aminotransferase subfamily.</text>
</comment>
<dbReference type="InterPro" id="IPR015424">
    <property type="entry name" value="PyrdxlP-dep_Trfase"/>
</dbReference>
<dbReference type="Gene3D" id="3.40.640.10">
    <property type="entry name" value="Type I PLP-dependent aspartate aminotransferase-like (Major domain)"/>
    <property type="match status" value="1"/>
</dbReference>
<keyword evidence="3" id="KW-0808">Transferase</keyword>
<evidence type="ECO:0000256" key="6">
    <source>
        <dbReference type="RuleBase" id="RU004508"/>
    </source>
</evidence>
<dbReference type="Proteomes" id="UP001500879">
    <property type="component" value="Unassembled WGS sequence"/>
</dbReference>
<dbReference type="EMBL" id="BAAABX010000023">
    <property type="protein sequence ID" value="GAA0400183.1"/>
    <property type="molecule type" value="Genomic_DNA"/>
</dbReference>
<dbReference type="SUPFAM" id="SSF53383">
    <property type="entry name" value="PLP-dependent transferases"/>
    <property type="match status" value="1"/>
</dbReference>
<name>A0ABP3IF01_9ACTN</name>
<dbReference type="Pfam" id="PF01041">
    <property type="entry name" value="DegT_DnrJ_EryC1"/>
    <property type="match status" value="1"/>
</dbReference>
<sequence length="433" mass="45927">MPDTVERAVAAGPALTGGSRPVAPDPPVWPERGEEEARLLQEVLLDGAWSAPAGPRTARFERRFAELQGLTHVRCVTSGTTALQLACEALGLGPGDEVVVPGLAEQGTAGAVLDANAVPVLVDVSPDTWCLDPAAVAAAITDRTRAVIAVHLYGAMPDLTELAALVAAQNGLALIEDCAHAHGARWGECGAGAIGALSVFGFGAGRTLTAGEGGCVTTDDAVLADQLSSLRDCGRPPSGTPPPFWRPVQSGNHRMTEWQAAVLLAQLDRFEEQRERRERVVAVWREAAEDSGFLRPARLLPGVRRPPGHALALSYDERALDGVPVETFRAALAAELSVPVGPCFQPLGDSPHYRPRTKRKHWLSAAYWNAIDPARSDLPNCAALHRTSVVVPHTAMLRPGAEDHLAQALEKIARGADRLRRWRAGAGPLGSHL</sequence>
<dbReference type="InterPro" id="IPR000653">
    <property type="entry name" value="DegT/StrS_aminotransferase"/>
</dbReference>
<keyword evidence="9" id="KW-1185">Reference proteome</keyword>
<feature type="region of interest" description="Disordered" evidence="7">
    <location>
        <begin position="1"/>
        <end position="25"/>
    </location>
</feature>